<evidence type="ECO:0000256" key="2">
    <source>
        <dbReference type="ARBA" id="ARBA00022692"/>
    </source>
</evidence>
<dbReference type="RefSeq" id="WP_125005813.1">
    <property type="nucleotide sequence ID" value="NZ_BHYK01000042.1"/>
</dbReference>
<dbReference type="EMBL" id="BHYK01000042">
    <property type="protein sequence ID" value="GCD12822.1"/>
    <property type="molecule type" value="Genomic_DNA"/>
</dbReference>
<dbReference type="PANTHER" id="PTHR43471:SF3">
    <property type="entry name" value="ABC TRANSPORTER PERMEASE PROTEIN NATB"/>
    <property type="match status" value="1"/>
</dbReference>
<dbReference type="InterPro" id="IPR013525">
    <property type="entry name" value="ABC2_TM"/>
</dbReference>
<comment type="subcellular location">
    <subcellularLocation>
        <location evidence="1">Membrane</location>
        <topology evidence="1">Multi-pass membrane protein</topology>
    </subcellularLocation>
</comment>
<evidence type="ECO:0000256" key="4">
    <source>
        <dbReference type="ARBA" id="ARBA00023136"/>
    </source>
</evidence>
<feature type="transmembrane region" description="Helical" evidence="5">
    <location>
        <begin position="233"/>
        <end position="258"/>
    </location>
</feature>
<organism evidence="7 8">
    <name type="scientific">Clostridium tagluense</name>
    <dbReference type="NCBI Taxonomy" id="360422"/>
    <lineage>
        <taxon>Bacteria</taxon>
        <taxon>Bacillati</taxon>
        <taxon>Bacillota</taxon>
        <taxon>Clostridia</taxon>
        <taxon>Eubacteriales</taxon>
        <taxon>Clostridiaceae</taxon>
        <taxon>Clostridium</taxon>
    </lineage>
</organism>
<keyword evidence="4 5" id="KW-0472">Membrane</keyword>
<dbReference type="GO" id="GO:0016020">
    <property type="term" value="C:membrane"/>
    <property type="evidence" value="ECO:0007669"/>
    <property type="project" value="UniProtKB-SubCell"/>
</dbReference>
<protein>
    <submittedName>
        <fullName evidence="7">Sodium export permease</fullName>
    </submittedName>
</protein>
<accession>A0A401UTD6</accession>
<feature type="transmembrane region" description="Helical" evidence="5">
    <location>
        <begin position="20"/>
        <end position="42"/>
    </location>
</feature>
<evidence type="ECO:0000256" key="3">
    <source>
        <dbReference type="ARBA" id="ARBA00022989"/>
    </source>
</evidence>
<dbReference type="OrthoDB" id="9768837at2"/>
<keyword evidence="3 5" id="KW-1133">Transmembrane helix</keyword>
<proteinExistence type="predicted"/>
<comment type="caution">
    <text evidence="7">The sequence shown here is derived from an EMBL/GenBank/DDBJ whole genome shotgun (WGS) entry which is preliminary data.</text>
</comment>
<dbReference type="Proteomes" id="UP000287872">
    <property type="component" value="Unassembled WGS sequence"/>
</dbReference>
<keyword evidence="2 5" id="KW-0812">Transmembrane</keyword>
<reference evidence="7 8" key="1">
    <citation type="submission" date="2018-11" db="EMBL/GenBank/DDBJ databases">
        <title>Genome sequencing and assembly of Clostridium tagluense strain A121.</title>
        <authorList>
            <person name="Murakami T."/>
            <person name="Segawa T."/>
            <person name="Shcherbakova V.A."/>
            <person name="Mori H."/>
            <person name="Yoshimura Y."/>
        </authorList>
    </citation>
    <scope>NUCLEOTIDE SEQUENCE [LARGE SCALE GENOMIC DNA]</scope>
    <source>
        <strain evidence="7 8">A121</strain>
    </source>
</reference>
<feature type="transmembrane region" description="Helical" evidence="5">
    <location>
        <begin position="191"/>
        <end position="213"/>
    </location>
</feature>
<feature type="transmembrane region" description="Helical" evidence="5">
    <location>
        <begin position="372"/>
        <end position="396"/>
    </location>
</feature>
<evidence type="ECO:0000256" key="5">
    <source>
        <dbReference type="SAM" id="Phobius"/>
    </source>
</evidence>
<feature type="transmembrane region" description="Helical" evidence="5">
    <location>
        <begin position="279"/>
        <end position="299"/>
    </location>
</feature>
<dbReference type="AlphaFoldDB" id="A0A401UTD6"/>
<evidence type="ECO:0000259" key="6">
    <source>
        <dbReference type="Pfam" id="PF12698"/>
    </source>
</evidence>
<feature type="transmembrane region" description="Helical" evidence="5">
    <location>
        <begin position="319"/>
        <end position="338"/>
    </location>
</feature>
<dbReference type="PANTHER" id="PTHR43471">
    <property type="entry name" value="ABC TRANSPORTER PERMEASE"/>
    <property type="match status" value="1"/>
</dbReference>
<name>A0A401UTD6_9CLOT</name>
<evidence type="ECO:0000313" key="7">
    <source>
        <dbReference type="EMBL" id="GCD12822.1"/>
    </source>
</evidence>
<gene>
    <name evidence="7" type="ORF">Ctaglu_44450</name>
</gene>
<dbReference type="Pfam" id="PF12698">
    <property type="entry name" value="ABC2_membrane_3"/>
    <property type="match status" value="1"/>
</dbReference>
<evidence type="ECO:0000256" key="1">
    <source>
        <dbReference type="ARBA" id="ARBA00004141"/>
    </source>
</evidence>
<feature type="domain" description="ABC-2 type transporter transmembrane" evidence="6">
    <location>
        <begin position="19"/>
        <end position="393"/>
    </location>
</feature>
<evidence type="ECO:0000313" key="8">
    <source>
        <dbReference type="Proteomes" id="UP000287872"/>
    </source>
</evidence>
<keyword evidence="8" id="KW-1185">Reference proteome</keyword>
<sequence>MKEFLAVLVYTFKENSRKKAFIISTVITLLLTVLIISLPAIIKTFHNDGNNKTEQQSKGGKAKGVIYVVDAKGILKGDLSNLGKVFSEYEVKSRPYGSVDILKNKVKDGENNTLIILDEKNGVPTFDYLVKQAGDGPDSTGVSRIIKSTFVTNLLKDAKVSDDVSKMVQSDISFKVNELGKPKMNSYISSMVISMLLFFVIYFYGYGVAMSVASEKTSRVMELLVTSTKPSKIILGKSAAMGLLGLIQLSLVVFTAALTYKLTFPEDFAIAGQMLDFSYFTPFSIAMIVVYFILGYSLYAMMNAVTGATVSKAEDVNSALMPINMITLVAFYAGYFSLSAPKGSMSIIASIVPFSAPFSMPCRILATEVPTLQIVASLFSLGITIAIIAWMSIKIYSSAILHYGRRLKLKDLVKISNKNK</sequence>
<dbReference type="GO" id="GO:0140359">
    <property type="term" value="F:ABC-type transporter activity"/>
    <property type="evidence" value="ECO:0007669"/>
    <property type="project" value="InterPro"/>
</dbReference>